<protein>
    <recommendedName>
        <fullName evidence="3">Stage III sporulation protein AF</fullName>
    </recommendedName>
</protein>
<gene>
    <name evidence="1" type="ORF">H9771_02120</name>
</gene>
<sequence>MEQLKTAAAVFCTACICAELVGQLLGDTRGRRCIKGAAGLYILLALFHALPALQSDAAGFTPPQTAAESYGTAQQMILAQAQTDLAARLEEQIGRQTGLDVSLTVTLEADGGAVRAARVYAALAPGLDPGRQAAARRQVGGLLEEALALGGDGVVWAGAPGGG</sequence>
<proteinExistence type="predicted"/>
<organism evidence="1 2">
    <name type="scientific">Candidatus Faecalibacterium faecipullorum</name>
    <dbReference type="NCBI Taxonomy" id="2838578"/>
    <lineage>
        <taxon>Bacteria</taxon>
        <taxon>Bacillati</taxon>
        <taxon>Bacillota</taxon>
        <taxon>Clostridia</taxon>
        <taxon>Eubacteriales</taxon>
        <taxon>Oscillospiraceae</taxon>
        <taxon>Faecalibacterium</taxon>
    </lineage>
</organism>
<dbReference type="AlphaFoldDB" id="A0A9D2MCT2"/>
<evidence type="ECO:0000313" key="2">
    <source>
        <dbReference type="Proteomes" id="UP000824211"/>
    </source>
</evidence>
<evidence type="ECO:0000313" key="1">
    <source>
        <dbReference type="EMBL" id="HJB58450.1"/>
    </source>
</evidence>
<reference evidence="1" key="2">
    <citation type="submission" date="2021-04" db="EMBL/GenBank/DDBJ databases">
        <authorList>
            <person name="Gilroy R."/>
        </authorList>
    </citation>
    <scope>NUCLEOTIDE SEQUENCE</scope>
    <source>
        <strain evidence="1">ChiHjej9B8-13557</strain>
    </source>
</reference>
<dbReference type="EMBL" id="DWXX01000040">
    <property type="protein sequence ID" value="HJB58450.1"/>
    <property type="molecule type" value="Genomic_DNA"/>
</dbReference>
<dbReference type="Proteomes" id="UP000824211">
    <property type="component" value="Unassembled WGS sequence"/>
</dbReference>
<name>A0A9D2MCT2_9FIRM</name>
<reference evidence="1" key="1">
    <citation type="journal article" date="2021" name="PeerJ">
        <title>Extensive microbial diversity within the chicken gut microbiome revealed by metagenomics and culture.</title>
        <authorList>
            <person name="Gilroy R."/>
            <person name="Ravi A."/>
            <person name="Getino M."/>
            <person name="Pursley I."/>
            <person name="Horton D.L."/>
            <person name="Alikhan N.F."/>
            <person name="Baker D."/>
            <person name="Gharbi K."/>
            <person name="Hall N."/>
            <person name="Watson M."/>
            <person name="Adriaenssens E.M."/>
            <person name="Foster-Nyarko E."/>
            <person name="Jarju S."/>
            <person name="Secka A."/>
            <person name="Antonio M."/>
            <person name="Oren A."/>
            <person name="Chaudhuri R.R."/>
            <person name="La Ragione R."/>
            <person name="Hildebrand F."/>
            <person name="Pallen M.J."/>
        </authorList>
    </citation>
    <scope>NUCLEOTIDE SEQUENCE</scope>
    <source>
        <strain evidence="1">ChiHjej9B8-13557</strain>
    </source>
</reference>
<evidence type="ECO:0008006" key="3">
    <source>
        <dbReference type="Google" id="ProtNLM"/>
    </source>
</evidence>
<comment type="caution">
    <text evidence="1">The sequence shown here is derived from an EMBL/GenBank/DDBJ whole genome shotgun (WGS) entry which is preliminary data.</text>
</comment>
<accession>A0A9D2MCT2</accession>